<evidence type="ECO:0000313" key="1">
    <source>
        <dbReference type="EMBL" id="KAI9266434.1"/>
    </source>
</evidence>
<accession>A0AAD5K2A0</accession>
<evidence type="ECO:0000313" key="2">
    <source>
        <dbReference type="Proteomes" id="UP001209540"/>
    </source>
</evidence>
<comment type="caution">
    <text evidence="1">The sequence shown here is derived from an EMBL/GenBank/DDBJ whole genome shotgun (WGS) entry which is preliminary data.</text>
</comment>
<gene>
    <name evidence="1" type="ORF">BDA99DRAFT_21701</name>
</gene>
<reference evidence="1" key="2">
    <citation type="submission" date="2023-02" db="EMBL/GenBank/DDBJ databases">
        <authorList>
            <consortium name="DOE Joint Genome Institute"/>
            <person name="Mondo S.J."/>
            <person name="Chang Y."/>
            <person name="Wang Y."/>
            <person name="Ahrendt S."/>
            <person name="Andreopoulos W."/>
            <person name="Barry K."/>
            <person name="Beard J."/>
            <person name="Benny G.L."/>
            <person name="Blankenship S."/>
            <person name="Bonito G."/>
            <person name="Cuomo C."/>
            <person name="Desiro A."/>
            <person name="Gervers K.A."/>
            <person name="Hundley H."/>
            <person name="Kuo A."/>
            <person name="LaButti K."/>
            <person name="Lang B.F."/>
            <person name="Lipzen A."/>
            <person name="O'Donnell K."/>
            <person name="Pangilinan J."/>
            <person name="Reynolds N."/>
            <person name="Sandor L."/>
            <person name="Smith M.W."/>
            <person name="Tsang A."/>
            <person name="Grigoriev I.V."/>
            <person name="Stajich J.E."/>
            <person name="Spatafora J.W."/>
        </authorList>
    </citation>
    <scope>NUCLEOTIDE SEQUENCE</scope>
    <source>
        <strain evidence="1">RSA 2281</strain>
    </source>
</reference>
<name>A0AAD5K2A0_9FUNG</name>
<keyword evidence="2" id="KW-1185">Reference proteome</keyword>
<dbReference type="AlphaFoldDB" id="A0AAD5K2A0"/>
<organism evidence="1 2">
    <name type="scientific">Phascolomyces articulosus</name>
    <dbReference type="NCBI Taxonomy" id="60185"/>
    <lineage>
        <taxon>Eukaryota</taxon>
        <taxon>Fungi</taxon>
        <taxon>Fungi incertae sedis</taxon>
        <taxon>Mucoromycota</taxon>
        <taxon>Mucoromycotina</taxon>
        <taxon>Mucoromycetes</taxon>
        <taxon>Mucorales</taxon>
        <taxon>Lichtheimiaceae</taxon>
        <taxon>Phascolomyces</taxon>
    </lineage>
</organism>
<protein>
    <submittedName>
        <fullName evidence="1">Uncharacterized protein</fullName>
    </submittedName>
</protein>
<dbReference type="EMBL" id="JAIXMP010000010">
    <property type="protein sequence ID" value="KAI9266434.1"/>
    <property type="molecule type" value="Genomic_DNA"/>
</dbReference>
<reference evidence="1" key="1">
    <citation type="journal article" date="2022" name="IScience">
        <title>Evolution of zygomycete secretomes and the origins of terrestrial fungal ecologies.</title>
        <authorList>
            <person name="Chang Y."/>
            <person name="Wang Y."/>
            <person name="Mondo S."/>
            <person name="Ahrendt S."/>
            <person name="Andreopoulos W."/>
            <person name="Barry K."/>
            <person name="Beard J."/>
            <person name="Benny G.L."/>
            <person name="Blankenship S."/>
            <person name="Bonito G."/>
            <person name="Cuomo C."/>
            <person name="Desiro A."/>
            <person name="Gervers K.A."/>
            <person name="Hundley H."/>
            <person name="Kuo A."/>
            <person name="LaButti K."/>
            <person name="Lang B.F."/>
            <person name="Lipzen A."/>
            <person name="O'Donnell K."/>
            <person name="Pangilinan J."/>
            <person name="Reynolds N."/>
            <person name="Sandor L."/>
            <person name="Smith M.E."/>
            <person name="Tsang A."/>
            <person name="Grigoriev I.V."/>
            <person name="Stajich J.E."/>
            <person name="Spatafora J.W."/>
        </authorList>
    </citation>
    <scope>NUCLEOTIDE SEQUENCE</scope>
    <source>
        <strain evidence="1">RSA 2281</strain>
    </source>
</reference>
<dbReference type="Proteomes" id="UP001209540">
    <property type="component" value="Unassembled WGS sequence"/>
</dbReference>
<sequence>MTELADAYYIMSNDDMLKFKQKASTMDQEKNDAVEDNSSERIPNEYVDVKYQRKNNNNNEYLVYHLHTSVTNECD</sequence>
<proteinExistence type="predicted"/>